<gene>
    <name evidence="1" type="ORF">RHMOL_Rhmol01G0316100</name>
</gene>
<dbReference type="EMBL" id="CM046388">
    <property type="protein sequence ID" value="KAI8573954.1"/>
    <property type="molecule type" value="Genomic_DNA"/>
</dbReference>
<reference evidence="1" key="1">
    <citation type="submission" date="2022-02" db="EMBL/GenBank/DDBJ databases">
        <title>Plant Genome Project.</title>
        <authorList>
            <person name="Zhang R.-G."/>
        </authorList>
    </citation>
    <scope>NUCLEOTIDE SEQUENCE</scope>
    <source>
        <strain evidence="1">AT1</strain>
    </source>
</reference>
<proteinExistence type="predicted"/>
<dbReference type="Proteomes" id="UP001062846">
    <property type="component" value="Chromosome 1"/>
</dbReference>
<evidence type="ECO:0000313" key="1">
    <source>
        <dbReference type="EMBL" id="KAI8573954.1"/>
    </source>
</evidence>
<protein>
    <submittedName>
        <fullName evidence="1">Uncharacterized protein</fullName>
    </submittedName>
</protein>
<organism evidence="1 2">
    <name type="scientific">Rhododendron molle</name>
    <name type="common">Chinese azalea</name>
    <name type="synonym">Azalea mollis</name>
    <dbReference type="NCBI Taxonomy" id="49168"/>
    <lineage>
        <taxon>Eukaryota</taxon>
        <taxon>Viridiplantae</taxon>
        <taxon>Streptophyta</taxon>
        <taxon>Embryophyta</taxon>
        <taxon>Tracheophyta</taxon>
        <taxon>Spermatophyta</taxon>
        <taxon>Magnoliopsida</taxon>
        <taxon>eudicotyledons</taxon>
        <taxon>Gunneridae</taxon>
        <taxon>Pentapetalae</taxon>
        <taxon>asterids</taxon>
        <taxon>Ericales</taxon>
        <taxon>Ericaceae</taxon>
        <taxon>Ericoideae</taxon>
        <taxon>Rhodoreae</taxon>
        <taxon>Rhododendron</taxon>
    </lineage>
</organism>
<evidence type="ECO:0000313" key="2">
    <source>
        <dbReference type="Proteomes" id="UP001062846"/>
    </source>
</evidence>
<sequence>MVSNMTKDQRFNTAGGVEVDWLPGGGVWVCVGGVGGGWSPTTPFGKVCIAPDSREMEHQDVSSLRTEHQVEFEMIVASEENSSLPLPLQPSCNHLCAFAEKEYQDSASDQRSKSAVKLFWLIVLCVIFMVIEVVGGTKANSLAILTDAAHLLSDTAGFAISLFAVWASSWAATSHQSFGFNRLEVLGALASVQLIWLVCGLLIYEAFDRILHKHVRVNGKLMFLIAALGFIINLIMIIWLDHGHHGHGHGHSHSHHACKDKDHHYEREELCETNKEESINLVSQPQEKKTRGLNINLQGAHLHIITDLIQSVGVMIAGSIIWAKPDWLVVDLVCTLIFSVIALTTTLPMIKDIVCILMESTPSQIDIAGIENGLRCIKGVRNVHDLHVWAITVGKTVLACHVIAEPGVNSDVILPRIKDYCERTHGIHHVTIQIE</sequence>
<comment type="caution">
    <text evidence="1">The sequence shown here is derived from an EMBL/GenBank/DDBJ whole genome shotgun (WGS) entry which is preliminary data.</text>
</comment>
<keyword evidence="2" id="KW-1185">Reference proteome</keyword>
<accession>A0ACC0Q9K5</accession>
<name>A0ACC0Q9K5_RHOML</name>